<protein>
    <submittedName>
        <fullName evidence="2">Uncharacterized protein</fullName>
    </submittedName>
</protein>
<name>B7BA05_9BACT</name>
<evidence type="ECO:0000313" key="3">
    <source>
        <dbReference type="Proteomes" id="UP000005510"/>
    </source>
</evidence>
<reference evidence="2 3" key="1">
    <citation type="submission" date="2008-10" db="EMBL/GenBank/DDBJ databases">
        <title>Draft genome sequence of Parabacteroides johnsonii (DSM 18315).</title>
        <authorList>
            <person name="Sudarsanam P."/>
            <person name="Ley R."/>
            <person name="Guruge J."/>
            <person name="Turnbaugh P.J."/>
            <person name="Mahowald M."/>
            <person name="Liep D."/>
            <person name="Gordon J."/>
        </authorList>
    </citation>
    <scope>NUCLEOTIDE SEQUENCE [LARGE SCALE GENOMIC DNA]</scope>
    <source>
        <strain evidence="2 3">DSM 18315</strain>
    </source>
</reference>
<dbReference type="Proteomes" id="UP000005510">
    <property type="component" value="Unassembled WGS sequence"/>
</dbReference>
<feature type="region of interest" description="Disordered" evidence="1">
    <location>
        <begin position="47"/>
        <end position="69"/>
    </location>
</feature>
<organism evidence="2 3">
    <name type="scientific">Parabacteroides johnsonii DSM 18315</name>
    <dbReference type="NCBI Taxonomy" id="537006"/>
    <lineage>
        <taxon>Bacteria</taxon>
        <taxon>Pseudomonadati</taxon>
        <taxon>Bacteroidota</taxon>
        <taxon>Bacteroidia</taxon>
        <taxon>Bacteroidales</taxon>
        <taxon>Tannerellaceae</taxon>
        <taxon>Parabacteroides</taxon>
    </lineage>
</organism>
<comment type="caution">
    <text evidence="2">The sequence shown here is derived from an EMBL/GenBank/DDBJ whole genome shotgun (WGS) entry which is preliminary data.</text>
</comment>
<proteinExistence type="predicted"/>
<evidence type="ECO:0000313" key="2">
    <source>
        <dbReference type="EMBL" id="EEC96729.1"/>
    </source>
</evidence>
<accession>B7BA05</accession>
<dbReference type="HOGENOM" id="CLU_2772167_0_0_10"/>
<dbReference type="AlphaFoldDB" id="B7BA05"/>
<gene>
    <name evidence="2" type="ORF">PRABACTJOHN_01860</name>
</gene>
<sequence length="69" mass="7849">MNIDSYFGQSNLPHQKRDQISPLYIKTETGHKILPNKADKQLNIPVPVSQRPGYSHLPHPGFPPAYTRI</sequence>
<dbReference type="EMBL" id="ABYH01000211">
    <property type="protein sequence ID" value="EEC96729.1"/>
    <property type="molecule type" value="Genomic_DNA"/>
</dbReference>
<reference evidence="2 3" key="2">
    <citation type="submission" date="2008-10" db="EMBL/GenBank/DDBJ databases">
        <authorList>
            <person name="Fulton L."/>
            <person name="Clifton S."/>
            <person name="Fulton B."/>
            <person name="Xu J."/>
            <person name="Minx P."/>
            <person name="Pepin K.H."/>
            <person name="Johnson M."/>
            <person name="Bhonagiri V."/>
            <person name="Nash W.E."/>
            <person name="Mardis E.R."/>
            <person name="Wilson R.K."/>
        </authorList>
    </citation>
    <scope>NUCLEOTIDE SEQUENCE [LARGE SCALE GENOMIC DNA]</scope>
    <source>
        <strain evidence="2 3">DSM 18315</strain>
    </source>
</reference>
<dbReference type="STRING" id="537006.PRABACTJOHN_01860"/>
<evidence type="ECO:0000256" key="1">
    <source>
        <dbReference type="SAM" id="MobiDB-lite"/>
    </source>
</evidence>